<proteinExistence type="predicted"/>
<name>A0A4Q0VUV3_9BACI</name>
<feature type="domain" description="SLH" evidence="3">
    <location>
        <begin position="48"/>
        <end position="111"/>
    </location>
</feature>
<evidence type="ECO:0000256" key="1">
    <source>
        <dbReference type="ARBA" id="ARBA00022729"/>
    </source>
</evidence>
<feature type="transmembrane region" description="Helical" evidence="2">
    <location>
        <begin position="12"/>
        <end position="30"/>
    </location>
</feature>
<dbReference type="InterPro" id="IPR051465">
    <property type="entry name" value="Cell_Envelope_Struct_Comp"/>
</dbReference>
<dbReference type="AlphaFoldDB" id="A0A4Q0VUV3"/>
<dbReference type="PROSITE" id="PS51272">
    <property type="entry name" value="SLH"/>
    <property type="match status" value="3"/>
</dbReference>
<feature type="domain" description="SLH" evidence="3">
    <location>
        <begin position="177"/>
        <end position="236"/>
    </location>
</feature>
<dbReference type="PANTHER" id="PTHR43308">
    <property type="entry name" value="OUTER MEMBRANE PROTEIN ALPHA-RELATED"/>
    <property type="match status" value="1"/>
</dbReference>
<evidence type="ECO:0000313" key="5">
    <source>
        <dbReference type="Proteomes" id="UP000290649"/>
    </source>
</evidence>
<protein>
    <submittedName>
        <fullName evidence="4">S-layer homology domain-containing protein</fullName>
    </submittedName>
</protein>
<evidence type="ECO:0000256" key="2">
    <source>
        <dbReference type="SAM" id="Phobius"/>
    </source>
</evidence>
<gene>
    <name evidence="4" type="ORF">DS745_07435</name>
</gene>
<comment type="caution">
    <text evidence="4">The sequence shown here is derived from an EMBL/GenBank/DDBJ whole genome shotgun (WGS) entry which is preliminary data.</text>
</comment>
<dbReference type="InterPro" id="IPR001119">
    <property type="entry name" value="SLH_dom"/>
</dbReference>
<dbReference type="Proteomes" id="UP000290649">
    <property type="component" value="Unassembled WGS sequence"/>
</dbReference>
<organism evidence="4 5">
    <name type="scientific">Anaerobacillus alkaliphilus</name>
    <dbReference type="NCBI Taxonomy" id="1548597"/>
    <lineage>
        <taxon>Bacteria</taxon>
        <taxon>Bacillati</taxon>
        <taxon>Bacillota</taxon>
        <taxon>Bacilli</taxon>
        <taxon>Bacillales</taxon>
        <taxon>Bacillaceae</taxon>
        <taxon>Anaerobacillus</taxon>
    </lineage>
</organism>
<keyword evidence="2" id="KW-1133">Transmembrane helix</keyword>
<keyword evidence="2" id="KW-0812">Transmembrane</keyword>
<keyword evidence="2" id="KW-0472">Membrane</keyword>
<reference evidence="4 5" key="1">
    <citation type="journal article" date="2019" name="Int. J. Syst. Evol. Microbiol.">
        <title>Anaerobacillus alkaliphilus sp. nov., a novel alkaliphilic and moderately halophilic bacterium.</title>
        <authorList>
            <person name="Borsodi A.K."/>
            <person name="Aszalos J.M."/>
            <person name="Bihari P."/>
            <person name="Nagy I."/>
            <person name="Schumann P."/>
            <person name="Sproer C."/>
            <person name="Kovacs A.L."/>
            <person name="Boka K."/>
            <person name="Dobosy P."/>
            <person name="Ovari M."/>
            <person name="Szili-Kovacs T."/>
            <person name="Toth E."/>
        </authorList>
    </citation>
    <scope>NUCLEOTIDE SEQUENCE [LARGE SCALE GENOMIC DNA]</scope>
    <source>
        <strain evidence="4 5">B16-10</strain>
    </source>
</reference>
<keyword evidence="5" id="KW-1185">Reference proteome</keyword>
<evidence type="ECO:0000313" key="4">
    <source>
        <dbReference type="EMBL" id="RXJ02213.1"/>
    </source>
</evidence>
<accession>A0A4Q0VUV3</accession>
<evidence type="ECO:0000259" key="3">
    <source>
        <dbReference type="PROSITE" id="PS51272"/>
    </source>
</evidence>
<dbReference type="OrthoDB" id="9783944at2"/>
<dbReference type="Pfam" id="PF00395">
    <property type="entry name" value="SLH"/>
    <property type="match status" value="3"/>
</dbReference>
<dbReference type="PANTHER" id="PTHR43308:SF5">
    <property type="entry name" value="S-LAYER PROTEIN _ PEPTIDOGLYCAN ENDO-BETA-N-ACETYLGLUCOSAMINIDASE"/>
    <property type="match status" value="1"/>
</dbReference>
<feature type="domain" description="SLH" evidence="3">
    <location>
        <begin position="113"/>
        <end position="176"/>
    </location>
</feature>
<dbReference type="EMBL" id="QOUX01000026">
    <property type="protein sequence ID" value="RXJ02213.1"/>
    <property type="molecule type" value="Genomic_DNA"/>
</dbReference>
<keyword evidence="1" id="KW-0732">Signal</keyword>
<sequence>MSFEENCMRKYLYGFLITVIICGGLAFLSLTNNEEKVATAATIMESNQVAIYNDLQSVRWAESSIVSLTERGTISGIGAGAFGPTQKITRAQAATLLVRELYPHLLNNSSVKYTSEFKDIGNNHYFIREISIANEKGLMSGYSDGTFRPNQPISRTETAVILARPYIKLSGRKEVTFKDLHEANWAKGSIRQLASNNLIAGYSPERFGPNQAVTRAEFAVFLKRVIDFSPMQFNGVLSGTVPYSGNVVHVTTEEGIIPVELAGFEYASVADMEAGMTDIFDNYIRENFKNKAVRVEIEPSKNDYKLHYTIGYIWVKEGNEEILLNLALLKAEIPTRRSREFSSRYKYYDLVTNYR</sequence>